<comment type="caution">
    <text evidence="18">The sequence shown here is derived from an EMBL/GenBank/DDBJ whole genome shotgun (WGS) entry which is preliminary data.</text>
</comment>
<comment type="similarity">
    <text evidence="4 16 17">Belongs to the OadG family.</text>
</comment>
<dbReference type="NCBIfam" id="TIGR01195">
    <property type="entry name" value="oadG_fam"/>
    <property type="match status" value="1"/>
</dbReference>
<evidence type="ECO:0000256" key="17">
    <source>
        <dbReference type="RuleBase" id="RU004278"/>
    </source>
</evidence>
<dbReference type="Proteomes" id="UP001294570">
    <property type="component" value="Unassembled WGS sequence"/>
</dbReference>
<evidence type="ECO:0000256" key="2">
    <source>
        <dbReference type="ARBA" id="ARBA00003002"/>
    </source>
</evidence>
<keyword evidence="9 16" id="KW-1278">Translocase</keyword>
<keyword evidence="12 16" id="KW-0406">Ion transport</keyword>
<evidence type="ECO:0000256" key="11">
    <source>
        <dbReference type="ARBA" id="ARBA00023053"/>
    </source>
</evidence>
<evidence type="ECO:0000256" key="9">
    <source>
        <dbReference type="ARBA" id="ARBA00022967"/>
    </source>
</evidence>
<evidence type="ECO:0000256" key="8">
    <source>
        <dbReference type="ARBA" id="ARBA00022692"/>
    </source>
</evidence>
<keyword evidence="6 16" id="KW-0813">Transport</keyword>
<comment type="subcellular location">
    <subcellularLocation>
        <location evidence="3 16 17">Cell membrane</location>
        <topology evidence="3 16 17">Single-pass membrane protein</topology>
    </subcellularLocation>
</comment>
<evidence type="ECO:0000256" key="14">
    <source>
        <dbReference type="ARBA" id="ARBA00023201"/>
    </source>
</evidence>
<keyword evidence="19" id="KW-1185">Reference proteome</keyword>
<comment type="catalytic activity">
    <reaction evidence="15 16 17">
        <text>oxaloacetate + 2 Na(+)(in) + H(+) = pyruvate + 2 Na(+)(out) + CO2</text>
        <dbReference type="Rhea" id="RHEA:57724"/>
        <dbReference type="ChEBI" id="CHEBI:15361"/>
        <dbReference type="ChEBI" id="CHEBI:15378"/>
        <dbReference type="ChEBI" id="CHEBI:16452"/>
        <dbReference type="ChEBI" id="CHEBI:16526"/>
        <dbReference type="ChEBI" id="CHEBI:29101"/>
        <dbReference type="EC" id="7.2.4.2"/>
    </reaction>
</comment>
<keyword evidence="13 16" id="KW-0472">Membrane</keyword>
<dbReference type="InterPro" id="IPR023424">
    <property type="entry name" value="OadG"/>
</dbReference>
<name>A0ABU5GRG2_9GAMM</name>
<comment type="cofactor">
    <cofactor evidence="1 16 17">
        <name>Na(+)</name>
        <dbReference type="ChEBI" id="CHEBI:29101"/>
    </cofactor>
</comment>
<evidence type="ECO:0000256" key="16">
    <source>
        <dbReference type="HAMAP-Rule" id="MF_00404"/>
    </source>
</evidence>
<dbReference type="InterPro" id="IPR005899">
    <property type="entry name" value="Na_pump_deCOase"/>
</dbReference>
<organism evidence="18 19">
    <name type="scientific">Denitrificimonas halotolerans</name>
    <dbReference type="NCBI Taxonomy" id="3098930"/>
    <lineage>
        <taxon>Bacteria</taxon>
        <taxon>Pseudomonadati</taxon>
        <taxon>Pseudomonadota</taxon>
        <taxon>Gammaproteobacteria</taxon>
        <taxon>Pseudomonadales</taxon>
        <taxon>Pseudomonadaceae</taxon>
        <taxon>Denitrificimonas</taxon>
    </lineage>
</organism>
<dbReference type="EC" id="7.2.4.2" evidence="16"/>
<evidence type="ECO:0000313" key="19">
    <source>
        <dbReference type="Proteomes" id="UP001294570"/>
    </source>
</evidence>
<accession>A0ABU5GRG2</accession>
<evidence type="ECO:0000256" key="15">
    <source>
        <dbReference type="ARBA" id="ARBA00048176"/>
    </source>
</evidence>
<comment type="subunit">
    <text evidence="5 16">Heterotrimer of an alpha, a beta and a gamma subunit.</text>
</comment>
<sequence length="85" mass="9279">MTSQQLLLEGVELMLFGMGLVFTFLVLLIFCIRMMAFILERIAPEESHGATAVAAPVKPGNVQPIDADTLQAIQIAIKQHRASRG</sequence>
<dbReference type="EMBL" id="JAXIVU010000010">
    <property type="protein sequence ID" value="MDY7219578.1"/>
    <property type="molecule type" value="Genomic_DNA"/>
</dbReference>
<evidence type="ECO:0000256" key="5">
    <source>
        <dbReference type="ARBA" id="ARBA00011869"/>
    </source>
</evidence>
<comment type="function">
    <text evidence="2 16 17">Catalyzes the decarboxylation of oxaloacetate coupled to Na(+) translocation.</text>
</comment>
<protein>
    <recommendedName>
        <fullName evidence="16">Probable oxaloacetate decarboxylase gamma chain</fullName>
        <ecNumber evidence="16">7.2.4.2</ecNumber>
    </recommendedName>
</protein>
<keyword evidence="10 16" id="KW-1133">Transmembrane helix</keyword>
<keyword evidence="8 16" id="KW-0812">Transmembrane</keyword>
<evidence type="ECO:0000256" key="13">
    <source>
        <dbReference type="ARBA" id="ARBA00023136"/>
    </source>
</evidence>
<evidence type="ECO:0000256" key="4">
    <source>
        <dbReference type="ARBA" id="ARBA00005844"/>
    </source>
</evidence>
<evidence type="ECO:0000256" key="12">
    <source>
        <dbReference type="ARBA" id="ARBA00023065"/>
    </source>
</evidence>
<evidence type="ECO:0000313" key="18">
    <source>
        <dbReference type="EMBL" id="MDY7219578.1"/>
    </source>
</evidence>
<gene>
    <name evidence="16" type="primary">oadG</name>
    <name evidence="18" type="ORF">TOI97_08380</name>
</gene>
<dbReference type="HAMAP" id="MF_00404">
    <property type="entry name" value="OadG"/>
    <property type="match status" value="1"/>
</dbReference>
<dbReference type="RefSeq" id="WP_321553670.1">
    <property type="nucleotide sequence ID" value="NZ_JAXIVU010000010.1"/>
</dbReference>
<proteinExistence type="inferred from homology"/>
<evidence type="ECO:0000256" key="1">
    <source>
        <dbReference type="ARBA" id="ARBA00001959"/>
    </source>
</evidence>
<reference evidence="18 19" key="1">
    <citation type="submission" date="2023-12" db="EMBL/GenBank/DDBJ databases">
        <title>Denitrificimonas halotolerans sp. nov.,a novel species isolated from landfill leachate.</title>
        <authorList>
            <person name="Wang S."/>
        </authorList>
    </citation>
    <scope>NUCLEOTIDE SEQUENCE [LARGE SCALE GENOMIC DNA]</scope>
    <source>
        <strain evidence="18 19">JX-1</strain>
    </source>
</reference>
<evidence type="ECO:0000256" key="6">
    <source>
        <dbReference type="ARBA" id="ARBA00022448"/>
    </source>
</evidence>
<evidence type="ECO:0000256" key="3">
    <source>
        <dbReference type="ARBA" id="ARBA00004162"/>
    </source>
</evidence>
<feature type="transmembrane region" description="Helical" evidence="16 17">
    <location>
        <begin position="13"/>
        <end position="32"/>
    </location>
</feature>
<keyword evidence="14 16" id="KW-0739">Sodium transport</keyword>
<keyword evidence="7 16" id="KW-1003">Cell membrane</keyword>
<dbReference type="Pfam" id="PF04277">
    <property type="entry name" value="OAD_gamma"/>
    <property type="match status" value="1"/>
</dbReference>
<keyword evidence="11 16" id="KW-0915">Sodium</keyword>
<evidence type="ECO:0000256" key="10">
    <source>
        <dbReference type="ARBA" id="ARBA00022989"/>
    </source>
</evidence>
<evidence type="ECO:0000256" key="7">
    <source>
        <dbReference type="ARBA" id="ARBA00022475"/>
    </source>
</evidence>